<dbReference type="EMBL" id="JBIMZQ010000006">
    <property type="protein sequence ID" value="KAL3670608.1"/>
    <property type="molecule type" value="Genomic_DNA"/>
</dbReference>
<feature type="region of interest" description="Disordered" evidence="2">
    <location>
        <begin position="91"/>
        <end position="136"/>
    </location>
</feature>
<sequence>MQSHNNLTTLDISRPIRGQRSHSLEFMEDDQAEPALIVAESEMDIDIYTTGQLLGSVDVDTLLDEVATPRAQASSSKASLFSPAMNYARLPETSDESSVSDDSDGPTSASSTLSVRTPTLVEQEPTLAKKPQSKSRKELIIQQRNLLVELTTRLKELMSPPSQSPVELDDQSNANPNSSMWKLVSIRQLGRRRKAEEENVRLREMLELQVEEAKCLQRILKRRRKIQMMEEMLGMKRRRVGRFPSAPIDNNEVFAKMIRDVDDLYANVDSNFSSKGFDEMPCPGHKRKVDRNVVSGVFYERLQKTQIPFGIHHAQKAVWKVLMEYGIGSVKQLKGFSNMVDFHSEKSEESCDTITSSYFAATPGINDVSGAQVRKVVRKYVDEDKVVFIAKVVSEPRGKCATTLIGYHLYSILHIVMRRRVSSMEEEATQLSVYFSGQRQELDLGIPANFRPPEQLDVGIAMWDKMIIGIASEVENMLIDDTLEMKAKSKKSPEVVV</sequence>
<dbReference type="AlphaFoldDB" id="A0ABD3FUM7"/>
<evidence type="ECO:0000256" key="1">
    <source>
        <dbReference type="SAM" id="Coils"/>
    </source>
</evidence>
<proteinExistence type="predicted"/>
<evidence type="ECO:0000313" key="3">
    <source>
        <dbReference type="EMBL" id="KAL3670608.1"/>
    </source>
</evidence>
<keyword evidence="4" id="KW-1185">Reference proteome</keyword>
<feature type="coiled-coil region" evidence="1">
    <location>
        <begin position="192"/>
        <end position="223"/>
    </location>
</feature>
<dbReference type="PANTHER" id="PTHR35796:SF3">
    <property type="entry name" value="BHLH DOMAIN-CONTAINING PROTEIN"/>
    <property type="match status" value="1"/>
</dbReference>
<accession>A0ABD3FUM7</accession>
<reference evidence="3 4" key="1">
    <citation type="submission" date="2024-09" db="EMBL/GenBank/DDBJ databases">
        <title>Genome sequencing and assembly of Phytophthora oleae, isolate VK10A, causative agent of rot of olive drupes.</title>
        <authorList>
            <person name="Conti Taguali S."/>
            <person name="Riolo M."/>
            <person name="La Spada F."/>
            <person name="Cacciola S.O."/>
            <person name="Dionisio G."/>
        </authorList>
    </citation>
    <scope>NUCLEOTIDE SEQUENCE [LARGE SCALE GENOMIC DNA]</scope>
    <source>
        <strain evidence="3 4">VK10A</strain>
    </source>
</reference>
<keyword evidence="1" id="KW-0175">Coiled coil</keyword>
<feature type="compositionally biased region" description="Polar residues" evidence="2">
    <location>
        <begin position="105"/>
        <end position="117"/>
    </location>
</feature>
<evidence type="ECO:0000256" key="2">
    <source>
        <dbReference type="SAM" id="MobiDB-lite"/>
    </source>
</evidence>
<protein>
    <submittedName>
        <fullName evidence="3">Uncharacterized protein</fullName>
    </submittedName>
</protein>
<organism evidence="3 4">
    <name type="scientific">Phytophthora oleae</name>
    <dbReference type="NCBI Taxonomy" id="2107226"/>
    <lineage>
        <taxon>Eukaryota</taxon>
        <taxon>Sar</taxon>
        <taxon>Stramenopiles</taxon>
        <taxon>Oomycota</taxon>
        <taxon>Peronosporomycetes</taxon>
        <taxon>Peronosporales</taxon>
        <taxon>Peronosporaceae</taxon>
        <taxon>Phytophthora</taxon>
    </lineage>
</organism>
<feature type="compositionally biased region" description="Acidic residues" evidence="2">
    <location>
        <begin position="93"/>
        <end position="104"/>
    </location>
</feature>
<dbReference type="PANTHER" id="PTHR35796">
    <property type="entry name" value="HYPOTHETICAL CYTOSOLIC PROTEIN"/>
    <property type="match status" value="1"/>
</dbReference>
<name>A0ABD3FUM7_9STRA</name>
<evidence type="ECO:0000313" key="4">
    <source>
        <dbReference type="Proteomes" id="UP001632037"/>
    </source>
</evidence>
<dbReference type="Proteomes" id="UP001632037">
    <property type="component" value="Unassembled WGS sequence"/>
</dbReference>
<comment type="caution">
    <text evidence="3">The sequence shown here is derived from an EMBL/GenBank/DDBJ whole genome shotgun (WGS) entry which is preliminary data.</text>
</comment>
<gene>
    <name evidence="3" type="ORF">V7S43_003800</name>
</gene>